<evidence type="ECO:0000256" key="3">
    <source>
        <dbReference type="ARBA" id="ARBA00008669"/>
    </source>
</evidence>
<dbReference type="SMART" id="SM00913">
    <property type="entry name" value="IBN_N"/>
    <property type="match status" value="1"/>
</dbReference>
<dbReference type="PROSITE" id="PS50166">
    <property type="entry name" value="IMPORTIN_B_NT"/>
    <property type="match status" value="1"/>
</dbReference>
<evidence type="ECO:0000259" key="8">
    <source>
        <dbReference type="PROSITE" id="PS50166"/>
    </source>
</evidence>
<dbReference type="PANTHER" id="PTHR10997">
    <property type="entry name" value="IMPORTIN-7, 8, 11"/>
    <property type="match status" value="1"/>
</dbReference>
<dbReference type="FunFam" id="1.25.10.10:FF:000057">
    <property type="entry name" value="Exportin-2 isoform 1"/>
    <property type="match status" value="1"/>
</dbReference>
<organism evidence="9 10">
    <name type="scientific">Naumovozyma castellii</name>
    <name type="common">Yeast</name>
    <name type="synonym">Saccharomyces castellii</name>
    <dbReference type="NCBI Taxonomy" id="27288"/>
    <lineage>
        <taxon>Eukaryota</taxon>
        <taxon>Fungi</taxon>
        <taxon>Dikarya</taxon>
        <taxon>Ascomycota</taxon>
        <taxon>Saccharomycotina</taxon>
        <taxon>Saccharomycetes</taxon>
        <taxon>Saccharomycetales</taxon>
        <taxon>Saccharomycetaceae</taxon>
        <taxon>Naumovozyma</taxon>
    </lineage>
</organism>
<comment type="subcellular location">
    <subcellularLocation>
        <location evidence="2">Cytoplasm</location>
    </subcellularLocation>
    <subcellularLocation>
        <location evidence="1">Nucleus</location>
    </subcellularLocation>
</comment>
<keyword evidence="10" id="KW-1185">Reference proteome</keyword>
<dbReference type="FunCoup" id="G0VF34">
    <property type="interactions" value="1283"/>
</dbReference>
<dbReference type="GO" id="GO:0034399">
    <property type="term" value="C:nuclear periphery"/>
    <property type="evidence" value="ECO:0007669"/>
    <property type="project" value="EnsemblFungi"/>
</dbReference>
<keyword evidence="5" id="KW-0963">Cytoplasm</keyword>
<keyword evidence="4" id="KW-0813">Transport</keyword>
<dbReference type="Pfam" id="PF03378">
    <property type="entry name" value="CAS_CSE1"/>
    <property type="match status" value="1"/>
</dbReference>
<accession>G0VF34</accession>
<reference evidence="9 10" key="1">
    <citation type="journal article" date="2011" name="Proc. Natl. Acad. Sci. U.S.A.">
        <title>Evolutionary erosion of yeast sex chromosomes by mating-type switching accidents.</title>
        <authorList>
            <person name="Gordon J.L."/>
            <person name="Armisen D."/>
            <person name="Proux-Wera E."/>
            <person name="Oheigeartaigh S.S."/>
            <person name="Byrne K.P."/>
            <person name="Wolfe K.H."/>
        </authorList>
    </citation>
    <scope>NUCLEOTIDE SEQUENCE [LARGE SCALE GENOMIC DNA]</scope>
    <source>
        <strain evidence="10">ATCC 76901 / BCRC 22586 / CBS 4309 / NBRC 1992 / NRRL Y-12630</strain>
    </source>
</reference>
<dbReference type="GO" id="GO:0006611">
    <property type="term" value="P:protein export from nucleus"/>
    <property type="evidence" value="ECO:0007669"/>
    <property type="project" value="EnsemblFungi"/>
</dbReference>
<dbReference type="GeneID" id="96903732"/>
<dbReference type="GO" id="GO:0031267">
    <property type="term" value="F:small GTPase binding"/>
    <property type="evidence" value="ECO:0007669"/>
    <property type="project" value="InterPro"/>
</dbReference>
<dbReference type="Pfam" id="PF08506">
    <property type="entry name" value="Cse1"/>
    <property type="match status" value="1"/>
</dbReference>
<dbReference type="PANTHER" id="PTHR10997:SF8">
    <property type="entry name" value="EXPORTIN-2"/>
    <property type="match status" value="1"/>
</dbReference>
<dbReference type="InterPro" id="IPR011989">
    <property type="entry name" value="ARM-like"/>
</dbReference>
<protein>
    <recommendedName>
        <fullName evidence="8">Importin N-terminal domain-containing protein</fullName>
    </recommendedName>
</protein>
<dbReference type="InterPro" id="IPR005043">
    <property type="entry name" value="XPO2_C"/>
</dbReference>
<feature type="domain" description="Importin N-terminal" evidence="8">
    <location>
        <begin position="23"/>
        <end position="96"/>
    </location>
</feature>
<reference key="2">
    <citation type="submission" date="2011-08" db="EMBL/GenBank/DDBJ databases">
        <title>Genome sequence of Naumovozyma castellii.</title>
        <authorList>
            <person name="Gordon J.L."/>
            <person name="Armisen D."/>
            <person name="Proux-Wera E."/>
            <person name="OhEigeartaigh S.S."/>
            <person name="Byrne K.P."/>
            <person name="Wolfe K.H."/>
        </authorList>
    </citation>
    <scope>NUCLEOTIDE SEQUENCE</scope>
    <source>
        <strain>Type strain:CBS 4309</strain>
    </source>
</reference>
<dbReference type="eggNOG" id="KOG1992">
    <property type="taxonomic scope" value="Eukaryota"/>
</dbReference>
<dbReference type="Proteomes" id="UP000001640">
    <property type="component" value="Chromosome 5"/>
</dbReference>
<dbReference type="GO" id="GO:0006606">
    <property type="term" value="P:protein import into nucleus"/>
    <property type="evidence" value="ECO:0007669"/>
    <property type="project" value="TreeGrafter"/>
</dbReference>
<dbReference type="InterPro" id="IPR001494">
    <property type="entry name" value="Importin-beta_N"/>
</dbReference>
<evidence type="ECO:0000256" key="1">
    <source>
        <dbReference type="ARBA" id="ARBA00004123"/>
    </source>
</evidence>
<comment type="similarity">
    <text evidence="3">Belongs to the XPO2/CSE1 family.</text>
</comment>
<dbReference type="AlphaFoldDB" id="G0VF34"/>
<dbReference type="STRING" id="1064592.G0VF34"/>
<dbReference type="EMBL" id="HE576756">
    <property type="protein sequence ID" value="CCC70099.1"/>
    <property type="molecule type" value="Genomic_DNA"/>
</dbReference>
<evidence type="ECO:0000313" key="10">
    <source>
        <dbReference type="Proteomes" id="UP000001640"/>
    </source>
</evidence>
<dbReference type="GO" id="GO:0061015">
    <property type="term" value="P:snRNA import into nucleus"/>
    <property type="evidence" value="ECO:0007669"/>
    <property type="project" value="EnsemblFungi"/>
</dbReference>
<proteinExistence type="inferred from homology"/>
<dbReference type="OMA" id="AENEFLM"/>
<evidence type="ECO:0000256" key="2">
    <source>
        <dbReference type="ARBA" id="ARBA00004496"/>
    </source>
</evidence>
<dbReference type="InterPro" id="IPR016024">
    <property type="entry name" value="ARM-type_fold"/>
</dbReference>
<evidence type="ECO:0000256" key="4">
    <source>
        <dbReference type="ARBA" id="ARBA00022448"/>
    </source>
</evidence>
<dbReference type="HOGENOM" id="CLU_009614_0_0_1"/>
<evidence type="ECO:0000256" key="7">
    <source>
        <dbReference type="ARBA" id="ARBA00023242"/>
    </source>
</evidence>
<dbReference type="InParanoid" id="G0VF34"/>
<dbReference type="InterPro" id="IPR013713">
    <property type="entry name" value="XPO2_central"/>
</dbReference>
<dbReference type="GO" id="GO:0046827">
    <property type="term" value="P:positive regulation of protein export from nucleus"/>
    <property type="evidence" value="ECO:0007669"/>
    <property type="project" value="EnsemblFungi"/>
</dbReference>
<dbReference type="KEGG" id="ncs:NCAS_0E00290"/>
<keyword evidence="6" id="KW-0653">Protein transport</keyword>
<keyword evidence="7" id="KW-0539">Nucleus</keyword>
<gene>
    <name evidence="9" type="primary">NCAS0E00290</name>
    <name evidence="9" type="ordered locus">NCAS_0E00290</name>
</gene>
<dbReference type="Pfam" id="PF03810">
    <property type="entry name" value="IBN_N"/>
    <property type="match status" value="1"/>
</dbReference>
<dbReference type="SUPFAM" id="SSF48371">
    <property type="entry name" value="ARM repeat"/>
    <property type="match status" value="1"/>
</dbReference>
<dbReference type="GO" id="GO:0005635">
    <property type="term" value="C:nuclear envelope"/>
    <property type="evidence" value="ECO:0007669"/>
    <property type="project" value="EnsemblFungi"/>
</dbReference>
<evidence type="ECO:0000256" key="5">
    <source>
        <dbReference type="ARBA" id="ARBA00022490"/>
    </source>
</evidence>
<evidence type="ECO:0000256" key="6">
    <source>
        <dbReference type="ARBA" id="ARBA00022927"/>
    </source>
</evidence>
<sequence length="958" mass="108729">MSELEKIANFLSQSVVANTSKFAERSLKSIENQEGFGLTLLHVVSSTNLPISTRLAGALFFKNFIKRKWIDENGNHLLPPNDVMLIKKEIVPLMISLPGNLQVQIGEAISVIADSDFPQNWPTLLQDLATRLTNDDMITNKGVLTVAHSIFKRWRPLFRSDELFLEIKLVLDVFTQPFMSLLKTVDEQISQNPNDQGKLNIYFDVLLILTKLYYDFNCQDIPEFFEDNIETGMGILHKYLAYSNPLLEDADETEHASILTKVKSSIQEVVQLYTTRYEDVFGPMINKFIEITWQLLTTVSPEPKYDILVSKSLSFLTAVSRNPKYFEIFNNESAMDNITEQIILPNVILREADVELFEDDPIEYIRRDLEGSDTDTRRRACTDFLKELKEKNESLVTNIFLAHMRKILEQYQSNPKENWRYKDVYVYLFAALAINGHITTAGVSSTNSLLNVVEFFTEHIIPDLTGDVNHPIQRVDAIKYIYIFRNQLNKPQLVEILPLLGNFLQNDEYVVYTYAAITIERILTIRESYSSPTFIFTKADLVGSSEILLKNLLGLIMKQGISPEKLAENEFLMRAVFRVLQTAEETVQSTYPELINQLVSIVSIIAKNPSNPRFTHYTFECIGVIFSYTEKNILLSLVESIMPTFLNILSEDIQEFIPYVFQLIAYSVEQMPTLPDSVKQLSHPLLSPSIWELKGNVPAVTRLLKSFISKDPSIFPDLVPVLGVFQRLIASKAYEIHGFELLDDIMLTIDLNRLQPYLKQIATLLLQRLQSSKTERYVKKLSVFLGVLSIKLGAEFAVQFIDEVQDGLFQQIWSNFVVPTLPDLGNLLDRKIATVGALALLMNGDIVKNKYPSLLPMTLTAIVKCAASESVANVKSEFTDLENIEEISTFGSSFSKLASISERPFDPLPGIDLNNGVRIYIAEGLKKWIQASGAFANNVISQLDLETKSNLNKLVNMV</sequence>
<dbReference type="GO" id="GO:0005049">
    <property type="term" value="F:nuclear export signal receptor activity"/>
    <property type="evidence" value="ECO:0007669"/>
    <property type="project" value="EnsemblFungi"/>
</dbReference>
<dbReference type="OrthoDB" id="3268246at2759"/>
<name>G0VF34_NAUCA</name>
<dbReference type="GO" id="GO:0032991">
    <property type="term" value="C:protein-containing complex"/>
    <property type="evidence" value="ECO:0007669"/>
    <property type="project" value="EnsemblFungi"/>
</dbReference>
<dbReference type="RefSeq" id="XP_003676460.1">
    <property type="nucleotide sequence ID" value="XM_003676412.1"/>
</dbReference>
<evidence type="ECO:0000313" key="9">
    <source>
        <dbReference type="EMBL" id="CCC70099.1"/>
    </source>
</evidence>
<dbReference type="GO" id="GO:0005829">
    <property type="term" value="C:cytosol"/>
    <property type="evidence" value="ECO:0007669"/>
    <property type="project" value="TreeGrafter"/>
</dbReference>
<dbReference type="Gene3D" id="1.25.10.10">
    <property type="entry name" value="Leucine-rich Repeat Variant"/>
    <property type="match status" value="1"/>
</dbReference>